<dbReference type="EMBL" id="AP025292">
    <property type="protein sequence ID" value="BDC99740.1"/>
    <property type="molecule type" value="Genomic_DNA"/>
</dbReference>
<dbReference type="Proteomes" id="UP001354989">
    <property type="component" value="Chromosome"/>
</dbReference>
<accession>A0ABM7VGC0</accession>
<evidence type="ECO:0008006" key="3">
    <source>
        <dbReference type="Google" id="ProtNLM"/>
    </source>
</evidence>
<gene>
    <name evidence="1" type="ORF">PEPS_20210</name>
</gene>
<proteinExistence type="predicted"/>
<sequence>MVRGWYVIWCLLVCSFIDKGSACYAQIRLPNDSVIQKPVIPQSIKREILRNDTAQTKDNVRQERYIAPTNVVDSLRTRKMLDSLKSYSEKRKVTSHLYKLLFVSQSSGQQNYQGEENVNSFVNYEGKPIKSITYRKLEIFGVSIFDRSTWDSEEARQFIGNKLTIPTRTFILKRLLLQQEGDALDPTLLAESERLLRASANVQDARILVRKNSDGSVSLLVVTQDVFPIRPLAEIGSLQSGKLGLEDRNFLGYGHELSMAVPFNFQDSVNIGFNIGYQAKNILGSFVDAELRFEDDAVRLEKSAEVRREFLTPRLRWAGAVYHQEVIQKGQVINLLDTLEGPIHFVNNEAWAGHSFNIQGDDLDAIRLYLTGRFAERHFFERPFVAPDSNRIFINGRVFLGGLSLNKQSYYKSNLIRAFGQTEDIPVGWKLSLLGGYQWLEFDQGTLYQAEASKSWYAPHKGYHYASVTGSLNTDYQEVNNYALGANYKYISPLVPLGGFHWRNFFEASFSQLFGYQGLLALGLDREQDVRGLNVPGLLGDRKIVFKYESVFFSPWQLVGFKMAFFSFADVANIRGATDVEDPRDVYNSVGGGIRLRNENLIFNTMQLRIGVHIDPPSGIAPLSIDFSTRTIVNWDNFQIRKPKVNFFE</sequence>
<protein>
    <recommendedName>
        <fullName evidence="3">Bacterial surface antigen (D15) domain-containing protein</fullName>
    </recommendedName>
</protein>
<reference evidence="1 2" key="1">
    <citation type="submission" date="2021-12" db="EMBL/GenBank/DDBJ databases">
        <title>Genome sequencing of bacteria with rrn-lacking chromosome and rrn-plasmid.</title>
        <authorList>
            <person name="Anda M."/>
            <person name="Iwasaki W."/>
        </authorList>
    </citation>
    <scope>NUCLEOTIDE SEQUENCE [LARGE SCALE GENOMIC DNA]</scope>
    <source>
        <strain evidence="1 2">NBRC 101262</strain>
    </source>
</reference>
<name>A0ABM7VGC0_9BACT</name>
<evidence type="ECO:0000313" key="1">
    <source>
        <dbReference type="EMBL" id="BDC99740.1"/>
    </source>
</evidence>
<keyword evidence="2" id="KW-1185">Reference proteome</keyword>
<evidence type="ECO:0000313" key="2">
    <source>
        <dbReference type="Proteomes" id="UP001354989"/>
    </source>
</evidence>
<organism evidence="1 2">
    <name type="scientific">Persicobacter psychrovividus</name>
    <dbReference type="NCBI Taxonomy" id="387638"/>
    <lineage>
        <taxon>Bacteria</taxon>
        <taxon>Pseudomonadati</taxon>
        <taxon>Bacteroidota</taxon>
        <taxon>Cytophagia</taxon>
        <taxon>Cytophagales</taxon>
        <taxon>Persicobacteraceae</taxon>
        <taxon>Persicobacter</taxon>
    </lineage>
</organism>